<keyword evidence="2" id="KW-1185">Reference proteome</keyword>
<dbReference type="STRING" id="1945520.A1019T_01873"/>
<proteinExistence type="predicted"/>
<dbReference type="AlphaFoldDB" id="A0A1R4EHC3"/>
<protein>
    <submittedName>
        <fullName evidence="1">HopJ type III effector protein</fullName>
    </submittedName>
</protein>
<name>A0A1R4EHC3_9GAMM</name>
<accession>A0A1R4EHC3</accession>
<dbReference type="InterPro" id="IPR014984">
    <property type="entry name" value="HopJ"/>
</dbReference>
<dbReference type="RefSeq" id="WP_077449263.1">
    <property type="nucleotide sequence ID" value="NZ_FUGD01000110.1"/>
</dbReference>
<dbReference type="Proteomes" id="UP000188169">
    <property type="component" value="Unassembled WGS sequence"/>
</dbReference>
<reference evidence="2" key="1">
    <citation type="submission" date="2017-02" db="EMBL/GenBank/DDBJ databases">
        <authorList>
            <person name="Mornico D."/>
        </authorList>
    </citation>
    <scope>NUCLEOTIDE SEQUENCE [LARGE SCALE GENOMIC DNA]</scope>
</reference>
<evidence type="ECO:0000313" key="1">
    <source>
        <dbReference type="EMBL" id="SJM37888.1"/>
    </source>
</evidence>
<evidence type="ECO:0000313" key="2">
    <source>
        <dbReference type="Proteomes" id="UP000188169"/>
    </source>
</evidence>
<dbReference type="Gene3D" id="3.20.160.10">
    <property type="entry name" value="vpa0580 domain like"/>
    <property type="match status" value="1"/>
</dbReference>
<dbReference type="EMBL" id="FUGD01000110">
    <property type="protein sequence ID" value="SJM37888.1"/>
    <property type="molecule type" value="Genomic_DNA"/>
</dbReference>
<gene>
    <name evidence="1" type="ORF">A1019T_01873</name>
</gene>
<dbReference type="Pfam" id="PF08888">
    <property type="entry name" value="HopJ"/>
    <property type="match status" value="1"/>
</dbReference>
<dbReference type="OrthoDB" id="9790826at2"/>
<organism evidence="1 2">
    <name type="scientific">Psychrobacter pasteurii</name>
    <dbReference type="NCBI Taxonomy" id="1945520"/>
    <lineage>
        <taxon>Bacteria</taxon>
        <taxon>Pseudomonadati</taxon>
        <taxon>Pseudomonadota</taxon>
        <taxon>Gammaproteobacteria</taxon>
        <taxon>Moraxellales</taxon>
        <taxon>Moraxellaceae</taxon>
        <taxon>Psychrobacter</taxon>
    </lineage>
</organism>
<dbReference type="InterPro" id="IPR038604">
    <property type="entry name" value="HopJ_sf"/>
</dbReference>
<sequence>MSIRHSDVSALLNGLDKKAIGFNDVINFIDDFYRYTPVKFSNGDTVNAPGVNEGSAKIFGFAKHHGLNQIDTLKLFGEHYQSVLATPNGTDHPNIRNFLHWGWSAFLMETNPLTVRPKVDVKNI</sequence>